<comment type="caution">
    <text evidence="1">The sequence shown here is derived from an EMBL/GenBank/DDBJ whole genome shotgun (WGS) entry which is preliminary data.</text>
</comment>
<organism evidence="1 2">
    <name type="scientific">Tanacetum coccineum</name>
    <dbReference type="NCBI Taxonomy" id="301880"/>
    <lineage>
        <taxon>Eukaryota</taxon>
        <taxon>Viridiplantae</taxon>
        <taxon>Streptophyta</taxon>
        <taxon>Embryophyta</taxon>
        <taxon>Tracheophyta</taxon>
        <taxon>Spermatophyta</taxon>
        <taxon>Magnoliopsida</taxon>
        <taxon>eudicotyledons</taxon>
        <taxon>Gunneridae</taxon>
        <taxon>Pentapetalae</taxon>
        <taxon>asterids</taxon>
        <taxon>campanulids</taxon>
        <taxon>Asterales</taxon>
        <taxon>Asteraceae</taxon>
        <taxon>Asteroideae</taxon>
        <taxon>Anthemideae</taxon>
        <taxon>Anthemidinae</taxon>
        <taxon>Tanacetum</taxon>
    </lineage>
</organism>
<evidence type="ECO:0000313" key="2">
    <source>
        <dbReference type="Proteomes" id="UP001151760"/>
    </source>
</evidence>
<sequence>MISYQFLRALPMKWRAKMTAIKKAKDLATLPIDELIGNLKVYEMILASDGVASAPIKKREKVLEALEENVIVMVAWMLLAKRQIEIIVMGPIIGADDSQSEDKNMHVTVSFNRYEYCKNHKKTVKNRQTRDSGNG</sequence>
<name>A0ABQ4ZJ25_9ASTR</name>
<gene>
    <name evidence="1" type="ORF">Tco_0771818</name>
</gene>
<evidence type="ECO:0000313" key="1">
    <source>
        <dbReference type="EMBL" id="GJS89182.1"/>
    </source>
</evidence>
<proteinExistence type="predicted"/>
<protein>
    <recommendedName>
        <fullName evidence="3">UBN2 domain-containing protein</fullName>
    </recommendedName>
</protein>
<accession>A0ABQ4ZJ25</accession>
<dbReference type="Proteomes" id="UP001151760">
    <property type="component" value="Unassembled WGS sequence"/>
</dbReference>
<keyword evidence="2" id="KW-1185">Reference proteome</keyword>
<reference evidence="1" key="2">
    <citation type="submission" date="2022-01" db="EMBL/GenBank/DDBJ databases">
        <authorList>
            <person name="Yamashiro T."/>
            <person name="Shiraishi A."/>
            <person name="Satake H."/>
            <person name="Nakayama K."/>
        </authorList>
    </citation>
    <scope>NUCLEOTIDE SEQUENCE</scope>
</reference>
<evidence type="ECO:0008006" key="3">
    <source>
        <dbReference type="Google" id="ProtNLM"/>
    </source>
</evidence>
<dbReference type="EMBL" id="BQNB010011331">
    <property type="protein sequence ID" value="GJS89182.1"/>
    <property type="molecule type" value="Genomic_DNA"/>
</dbReference>
<reference evidence="1" key="1">
    <citation type="journal article" date="2022" name="Int. J. Mol. Sci.">
        <title>Draft Genome of Tanacetum Coccineum: Genomic Comparison of Closely Related Tanacetum-Family Plants.</title>
        <authorList>
            <person name="Yamashiro T."/>
            <person name="Shiraishi A."/>
            <person name="Nakayama K."/>
            <person name="Satake H."/>
        </authorList>
    </citation>
    <scope>NUCLEOTIDE SEQUENCE</scope>
</reference>